<keyword evidence="1 4" id="KW-0808">Transferase</keyword>
<dbReference type="EC" id="2.3.1.8" evidence="4"/>
<dbReference type="EMBL" id="VSSQ01073657">
    <property type="protein sequence ID" value="MPN24721.1"/>
    <property type="molecule type" value="Genomic_DNA"/>
</dbReference>
<feature type="domain" description="Phosphate acetyl/butaryl transferase" evidence="3">
    <location>
        <begin position="8"/>
        <end position="190"/>
    </location>
</feature>
<organism evidence="4">
    <name type="scientific">bioreactor metagenome</name>
    <dbReference type="NCBI Taxonomy" id="1076179"/>
    <lineage>
        <taxon>unclassified sequences</taxon>
        <taxon>metagenomes</taxon>
        <taxon>ecological metagenomes</taxon>
    </lineage>
</organism>
<protein>
    <submittedName>
        <fullName evidence="4">Phosphate acetyltransferase</fullName>
        <ecNumber evidence="4">2.3.1.8</ecNumber>
    </submittedName>
</protein>
<evidence type="ECO:0000256" key="1">
    <source>
        <dbReference type="ARBA" id="ARBA00022679"/>
    </source>
</evidence>
<evidence type="ECO:0000259" key="3">
    <source>
        <dbReference type="Pfam" id="PF01515"/>
    </source>
</evidence>
<dbReference type="PANTHER" id="PTHR43356">
    <property type="entry name" value="PHOSPHATE ACETYLTRANSFERASE"/>
    <property type="match status" value="1"/>
</dbReference>
<gene>
    <name evidence="4" type="primary">pta_56</name>
    <name evidence="4" type="ORF">SDC9_172123</name>
</gene>
<sequence>MLDRENGLRTGRLLTHLAIMEIPGENHLSFCTDSGFNVAPNLDQKKQILRNALEAISALGYDHVNAACIAANEKVDPHVQSTVDAAGLVKAWENGEFNDLPCTCTVEGPMAIDVVASQKYAEHKGIKSKIAGKVDLTLVPNIECGNVHCKTLVHYCHAQMAGLVLGAMVPIVLVSRSDPPESKFLSMALACIISGGMK</sequence>
<dbReference type="AlphaFoldDB" id="A0A645GCT5"/>
<keyword evidence="2 4" id="KW-0012">Acyltransferase</keyword>
<dbReference type="Pfam" id="PF01515">
    <property type="entry name" value="PTA_PTB"/>
    <property type="match status" value="1"/>
</dbReference>
<evidence type="ECO:0000313" key="4">
    <source>
        <dbReference type="EMBL" id="MPN24721.1"/>
    </source>
</evidence>
<dbReference type="SUPFAM" id="SSF53659">
    <property type="entry name" value="Isocitrate/Isopropylmalate dehydrogenase-like"/>
    <property type="match status" value="1"/>
</dbReference>
<accession>A0A645GCT5</accession>
<dbReference type="Gene3D" id="3.40.718.10">
    <property type="entry name" value="Isopropylmalate Dehydrogenase"/>
    <property type="match status" value="1"/>
</dbReference>
<comment type="caution">
    <text evidence="4">The sequence shown here is derived from an EMBL/GenBank/DDBJ whole genome shotgun (WGS) entry which is preliminary data.</text>
</comment>
<evidence type="ECO:0000256" key="2">
    <source>
        <dbReference type="ARBA" id="ARBA00023315"/>
    </source>
</evidence>
<dbReference type="InterPro" id="IPR002505">
    <property type="entry name" value="PTA_PTB"/>
</dbReference>
<dbReference type="GO" id="GO:0008959">
    <property type="term" value="F:phosphate acetyltransferase activity"/>
    <property type="evidence" value="ECO:0007669"/>
    <property type="project" value="UniProtKB-EC"/>
</dbReference>
<dbReference type="InterPro" id="IPR050500">
    <property type="entry name" value="Phos_Acetyltrans/Butyryltrans"/>
</dbReference>
<proteinExistence type="predicted"/>
<name>A0A645GCT5_9ZZZZ</name>
<reference evidence="4" key="1">
    <citation type="submission" date="2019-08" db="EMBL/GenBank/DDBJ databases">
        <authorList>
            <person name="Kucharzyk K."/>
            <person name="Murdoch R.W."/>
            <person name="Higgins S."/>
            <person name="Loffler F."/>
        </authorList>
    </citation>
    <scope>NUCLEOTIDE SEQUENCE</scope>
</reference>
<dbReference type="PANTHER" id="PTHR43356:SF2">
    <property type="entry name" value="PHOSPHATE ACETYLTRANSFERASE"/>
    <property type="match status" value="1"/>
</dbReference>